<evidence type="ECO:0000313" key="1">
    <source>
        <dbReference type="EMBL" id="CUQ67636.1"/>
    </source>
</evidence>
<dbReference type="STRING" id="1715989.NITINOP_2664"/>
<dbReference type="EMBL" id="LN885086">
    <property type="protein sequence ID" value="CUQ67636.1"/>
    <property type="molecule type" value="Genomic_DNA"/>
</dbReference>
<evidence type="ECO:0000313" key="2">
    <source>
        <dbReference type="Proteomes" id="UP000066284"/>
    </source>
</evidence>
<proteinExistence type="predicted"/>
<sequence length="100" mass="11196">MTGRSPIIDARALQLESRSPSPLVNNNRLFEDRTVITGLSILYPREDAVERSGYYRSYGYVPGIIVSLPVDGQKNAFMTRRAQVRGRVITKKKGVGLPFI</sequence>
<dbReference type="Proteomes" id="UP000066284">
    <property type="component" value="Chromosome 1"/>
</dbReference>
<organism evidence="1 2">
    <name type="scientific">Candidatus Nitrospira inopinata</name>
    <dbReference type="NCBI Taxonomy" id="1715989"/>
    <lineage>
        <taxon>Bacteria</taxon>
        <taxon>Pseudomonadati</taxon>
        <taxon>Nitrospirota</taxon>
        <taxon>Nitrospiria</taxon>
        <taxon>Nitrospirales</taxon>
        <taxon>Nitrospiraceae</taxon>
        <taxon>Nitrospira</taxon>
    </lineage>
</organism>
<accession>A0A0S4KZ18</accession>
<dbReference type="KEGG" id="nio:NITINOP_2664"/>
<keyword evidence="2" id="KW-1185">Reference proteome</keyword>
<protein>
    <submittedName>
        <fullName evidence="1">Uncharacterized protein</fullName>
    </submittedName>
</protein>
<reference evidence="2" key="1">
    <citation type="submission" date="2015-09" db="EMBL/GenBank/DDBJ databases">
        <authorList>
            <person name="Daims H."/>
        </authorList>
    </citation>
    <scope>NUCLEOTIDE SEQUENCE [LARGE SCALE GENOMIC DNA]</scope>
</reference>
<dbReference type="AlphaFoldDB" id="A0A0S4KZ18"/>
<name>A0A0S4KZ18_9BACT</name>
<gene>
    <name evidence="1" type="ORF">NITINOP_2664</name>
</gene>